<comment type="caution">
    <text evidence="11">The sequence shown here is derived from an EMBL/GenBank/DDBJ whole genome shotgun (WGS) entry which is preliminary data.</text>
</comment>
<comment type="subcellular location">
    <subcellularLocation>
        <location evidence="9">Cytoplasm</location>
    </subcellularLocation>
</comment>
<evidence type="ECO:0000256" key="1">
    <source>
        <dbReference type="ARBA" id="ARBA00004828"/>
    </source>
</evidence>
<dbReference type="SUPFAM" id="SSF53633">
    <property type="entry name" value="Carbamate kinase-like"/>
    <property type="match status" value="1"/>
</dbReference>
<evidence type="ECO:0000256" key="8">
    <source>
        <dbReference type="ARBA" id="ARBA00048141"/>
    </source>
</evidence>
<dbReference type="Proteomes" id="UP001314903">
    <property type="component" value="Unassembled WGS sequence"/>
</dbReference>
<keyword evidence="7 9" id="KW-0067">ATP-binding</keyword>
<sequence>MILSAKDKAHVLLESLSYIKKFHNQTVVIKYGGNAMINEELKNCVIRDISLLKYVGLNPVTVHGGGPEITKMMNHFGKKAQFVNGLRVTDEETMKMTELVLLGSIAPQIVSLFNMNDVKALGLSGKDGKIIEASQRDKNLGFVGKIEKINTDLITSVIEKGYVPIISPIGIGKNGESYNINSDEVAGAIATSLKAKKLILITDVEGVMEDYKNPSTLISHINKAEAQKYIQNGVITGGMIPKINCCTSAVAGGVERCHIIDGREYHSILLEIFTNDGIGTMITA</sequence>
<proteinExistence type="inferred from homology"/>
<feature type="binding site" evidence="9">
    <location>
        <begin position="65"/>
        <end position="66"/>
    </location>
    <ligand>
        <name>substrate</name>
    </ligand>
</feature>
<dbReference type="InterPro" id="IPR004662">
    <property type="entry name" value="AcgluKinase_fam"/>
</dbReference>
<reference evidence="11 12" key="1">
    <citation type="submission" date="2021-03" db="EMBL/GenBank/DDBJ databases">
        <title>Genomic Encyclopedia of Type Strains, Phase IV (KMG-IV): sequencing the most valuable type-strain genomes for metagenomic binning, comparative biology and taxonomic classification.</title>
        <authorList>
            <person name="Goeker M."/>
        </authorList>
    </citation>
    <scope>NUCLEOTIDE SEQUENCE [LARGE SCALE GENOMIC DNA]</scope>
    <source>
        <strain evidence="11 12">DSM 27512</strain>
    </source>
</reference>
<keyword evidence="4 9" id="KW-0808">Transferase</keyword>
<dbReference type="InterPro" id="IPR041727">
    <property type="entry name" value="NAGK-C"/>
</dbReference>
<dbReference type="RefSeq" id="WP_209660325.1">
    <property type="nucleotide sequence ID" value="NZ_JAGGLI010000010.1"/>
</dbReference>
<dbReference type="Pfam" id="PF00696">
    <property type="entry name" value="AA_kinase"/>
    <property type="match status" value="1"/>
</dbReference>
<feature type="site" description="Transition state stabilizer" evidence="9">
    <location>
        <position position="30"/>
    </location>
</feature>
<dbReference type="PRINTS" id="PR00474">
    <property type="entry name" value="GLU5KINASE"/>
</dbReference>
<dbReference type="PIRSF" id="PIRSF000728">
    <property type="entry name" value="NAGK"/>
    <property type="match status" value="1"/>
</dbReference>
<comment type="pathway">
    <text evidence="1 9">Amino-acid biosynthesis; L-arginine biosynthesis; N(2)-acetyl-L-ornithine from L-glutamate: step 2/4.</text>
</comment>
<keyword evidence="2 9" id="KW-0055">Arginine biosynthesis</keyword>
<feature type="site" description="Transition state stabilizer" evidence="9">
    <location>
        <position position="242"/>
    </location>
</feature>
<comment type="similarity">
    <text evidence="9">Belongs to the acetylglutamate kinase family. ArgB subfamily.</text>
</comment>
<dbReference type="CDD" id="cd04250">
    <property type="entry name" value="AAK_NAGK-C"/>
    <property type="match status" value="1"/>
</dbReference>
<dbReference type="EMBL" id="JAGGLI010000010">
    <property type="protein sequence ID" value="MBP2027327.1"/>
    <property type="molecule type" value="Genomic_DNA"/>
</dbReference>
<feature type="domain" description="Aspartate/glutamate/uridylate kinase" evidence="10">
    <location>
        <begin position="26"/>
        <end position="261"/>
    </location>
</feature>
<dbReference type="NCBIfam" id="TIGR00761">
    <property type="entry name" value="argB"/>
    <property type="match status" value="1"/>
</dbReference>
<keyword evidence="6 9" id="KW-0418">Kinase</keyword>
<feature type="binding site" evidence="9">
    <location>
        <position position="87"/>
    </location>
    <ligand>
        <name>substrate</name>
    </ligand>
</feature>
<evidence type="ECO:0000256" key="5">
    <source>
        <dbReference type="ARBA" id="ARBA00022741"/>
    </source>
</evidence>
<evidence type="ECO:0000256" key="3">
    <source>
        <dbReference type="ARBA" id="ARBA00022605"/>
    </source>
</evidence>
<keyword evidence="12" id="KW-1185">Reference proteome</keyword>
<keyword evidence="3 9" id="KW-0028">Amino-acid biosynthesis</keyword>
<comment type="function">
    <text evidence="9">Catalyzes the ATP-dependent phosphorylation of N-acetyl-L-glutamate.</text>
</comment>
<evidence type="ECO:0000313" key="11">
    <source>
        <dbReference type="EMBL" id="MBP2027327.1"/>
    </source>
</evidence>
<feature type="binding site" evidence="9">
    <location>
        <position position="179"/>
    </location>
    <ligand>
        <name>substrate</name>
    </ligand>
</feature>
<evidence type="ECO:0000256" key="4">
    <source>
        <dbReference type="ARBA" id="ARBA00022679"/>
    </source>
</evidence>
<dbReference type="PANTHER" id="PTHR23342:SF0">
    <property type="entry name" value="N-ACETYLGLUTAMATE SYNTHASE, MITOCHONDRIAL"/>
    <property type="match status" value="1"/>
</dbReference>
<gene>
    <name evidence="9" type="primary">argB</name>
    <name evidence="11" type="ORF">J2Z35_001121</name>
</gene>
<dbReference type="GO" id="GO:0003991">
    <property type="term" value="F:acetylglutamate kinase activity"/>
    <property type="evidence" value="ECO:0007669"/>
    <property type="project" value="UniProtKB-EC"/>
</dbReference>
<evidence type="ECO:0000259" key="10">
    <source>
        <dbReference type="Pfam" id="PF00696"/>
    </source>
</evidence>
<organism evidence="11 12">
    <name type="scientific">Acetoanaerobium pronyense</name>
    <dbReference type="NCBI Taxonomy" id="1482736"/>
    <lineage>
        <taxon>Bacteria</taxon>
        <taxon>Bacillati</taxon>
        <taxon>Bacillota</taxon>
        <taxon>Clostridia</taxon>
        <taxon>Peptostreptococcales</taxon>
        <taxon>Filifactoraceae</taxon>
        <taxon>Acetoanaerobium</taxon>
    </lineage>
</organism>
<dbReference type="EC" id="2.7.2.8" evidence="9"/>
<dbReference type="InterPro" id="IPR036393">
    <property type="entry name" value="AceGlu_kinase-like_sf"/>
</dbReference>
<name>A0ABS4KHQ6_9FIRM</name>
<dbReference type="InterPro" id="IPR037528">
    <property type="entry name" value="ArgB"/>
</dbReference>
<dbReference type="InterPro" id="IPR001048">
    <property type="entry name" value="Asp/Glu/Uridylate_kinase"/>
</dbReference>
<keyword evidence="9" id="KW-0963">Cytoplasm</keyword>
<keyword evidence="5 9" id="KW-0547">Nucleotide-binding</keyword>
<accession>A0ABS4KHQ6</accession>
<evidence type="ECO:0000256" key="7">
    <source>
        <dbReference type="ARBA" id="ARBA00022840"/>
    </source>
</evidence>
<evidence type="ECO:0000256" key="6">
    <source>
        <dbReference type="ARBA" id="ARBA00022777"/>
    </source>
</evidence>
<dbReference type="InterPro" id="IPR001057">
    <property type="entry name" value="Glu/AcGlu_kinase"/>
</dbReference>
<evidence type="ECO:0000313" key="12">
    <source>
        <dbReference type="Proteomes" id="UP001314903"/>
    </source>
</evidence>
<evidence type="ECO:0000256" key="2">
    <source>
        <dbReference type="ARBA" id="ARBA00022571"/>
    </source>
</evidence>
<dbReference type="Gene3D" id="3.40.1160.10">
    <property type="entry name" value="Acetylglutamate kinase-like"/>
    <property type="match status" value="1"/>
</dbReference>
<protein>
    <recommendedName>
        <fullName evidence="9">Acetylglutamate kinase</fullName>
        <ecNumber evidence="9">2.7.2.8</ecNumber>
    </recommendedName>
    <alternativeName>
        <fullName evidence="9">N-acetyl-L-glutamate 5-phosphotransferase</fullName>
    </alternativeName>
    <alternativeName>
        <fullName evidence="9">NAG kinase</fullName>
        <shortName evidence="9">NAGK</shortName>
    </alternativeName>
</protein>
<dbReference type="HAMAP" id="MF_00082">
    <property type="entry name" value="ArgB"/>
    <property type="match status" value="1"/>
</dbReference>
<evidence type="ECO:0000256" key="9">
    <source>
        <dbReference type="HAMAP-Rule" id="MF_00082"/>
    </source>
</evidence>
<comment type="catalytic activity">
    <reaction evidence="8 9">
        <text>N-acetyl-L-glutamate + ATP = N-acetyl-L-glutamyl 5-phosphate + ADP</text>
        <dbReference type="Rhea" id="RHEA:14629"/>
        <dbReference type="ChEBI" id="CHEBI:30616"/>
        <dbReference type="ChEBI" id="CHEBI:44337"/>
        <dbReference type="ChEBI" id="CHEBI:57936"/>
        <dbReference type="ChEBI" id="CHEBI:456216"/>
        <dbReference type="EC" id="2.7.2.8"/>
    </reaction>
</comment>
<dbReference type="PANTHER" id="PTHR23342">
    <property type="entry name" value="N-ACETYLGLUTAMATE SYNTHASE"/>
    <property type="match status" value="1"/>
</dbReference>